<keyword evidence="1" id="KW-0245">EGF-like domain</keyword>
<comment type="caution">
    <text evidence="1">Lacks conserved residue(s) required for the propagation of feature annotation.</text>
</comment>
<gene>
    <name evidence="4" type="ORF">PCAL00307_LOCUS7283</name>
    <name evidence="5" type="ORF">PECAL_6P11590</name>
</gene>
<dbReference type="InterPro" id="IPR015915">
    <property type="entry name" value="Kelch-typ_b-propeller"/>
</dbReference>
<keyword evidence="6" id="KW-1185">Reference proteome</keyword>
<dbReference type="PROSITE" id="PS00022">
    <property type="entry name" value="EGF_1"/>
    <property type="match status" value="2"/>
</dbReference>
<protein>
    <recommendedName>
        <fullName evidence="3">EGF-like domain-containing protein</fullName>
    </recommendedName>
</protein>
<feature type="signal peptide" evidence="2">
    <location>
        <begin position="1"/>
        <end position="16"/>
    </location>
</feature>
<keyword evidence="1" id="KW-1015">Disulfide bond</keyword>
<dbReference type="EMBL" id="CAKKNE010000006">
    <property type="protein sequence ID" value="CAH0379531.1"/>
    <property type="molecule type" value="Genomic_DNA"/>
</dbReference>
<name>A0A7S4E630_9STRA</name>
<evidence type="ECO:0000313" key="4">
    <source>
        <dbReference type="EMBL" id="CAE0691847.1"/>
    </source>
</evidence>
<evidence type="ECO:0000259" key="3">
    <source>
        <dbReference type="PROSITE" id="PS50026"/>
    </source>
</evidence>
<dbReference type="Gene3D" id="2.60.120.260">
    <property type="entry name" value="Galactose-binding domain-like"/>
    <property type="match status" value="1"/>
</dbReference>
<dbReference type="Gene3D" id="2.120.10.80">
    <property type="entry name" value="Kelch-type beta propeller"/>
    <property type="match status" value="2"/>
</dbReference>
<accession>A0A7S4E630</accession>
<organism evidence="4">
    <name type="scientific">Pelagomonas calceolata</name>
    <dbReference type="NCBI Taxonomy" id="35677"/>
    <lineage>
        <taxon>Eukaryota</taxon>
        <taxon>Sar</taxon>
        <taxon>Stramenopiles</taxon>
        <taxon>Ochrophyta</taxon>
        <taxon>Pelagophyceae</taxon>
        <taxon>Pelagomonadales</taxon>
        <taxon>Pelagomonadaceae</taxon>
        <taxon>Pelagomonas</taxon>
    </lineage>
</organism>
<dbReference type="EMBL" id="HBIW01008577">
    <property type="protein sequence ID" value="CAE0691847.1"/>
    <property type="molecule type" value="Transcribed_RNA"/>
</dbReference>
<reference evidence="5" key="2">
    <citation type="submission" date="2021-11" db="EMBL/GenBank/DDBJ databases">
        <authorList>
            <consortium name="Genoscope - CEA"/>
            <person name="William W."/>
        </authorList>
    </citation>
    <scope>NUCLEOTIDE SEQUENCE</scope>
</reference>
<keyword evidence="2" id="KW-0732">Signal</keyword>
<reference evidence="4" key="1">
    <citation type="submission" date="2021-01" db="EMBL/GenBank/DDBJ databases">
        <authorList>
            <person name="Corre E."/>
            <person name="Pelletier E."/>
            <person name="Niang G."/>
            <person name="Scheremetjew M."/>
            <person name="Finn R."/>
            <person name="Kale V."/>
            <person name="Holt S."/>
            <person name="Cochrane G."/>
            <person name="Meng A."/>
            <person name="Brown T."/>
            <person name="Cohen L."/>
        </authorList>
    </citation>
    <scope>NUCLEOTIDE SEQUENCE</scope>
    <source>
        <strain evidence="4">CCMP1756</strain>
    </source>
</reference>
<dbReference type="PANTHER" id="PTHR23244">
    <property type="entry name" value="KELCH REPEAT DOMAIN"/>
    <property type="match status" value="1"/>
</dbReference>
<dbReference type="OrthoDB" id="6130531at2759"/>
<dbReference type="Proteomes" id="UP000789595">
    <property type="component" value="Unassembled WGS sequence"/>
</dbReference>
<dbReference type="AlphaFoldDB" id="A0A7S4E630"/>
<dbReference type="Gene3D" id="2.10.25.10">
    <property type="entry name" value="Laminin"/>
    <property type="match status" value="1"/>
</dbReference>
<sequence>MLLLARLLAVATTANAWQRWEYKADATQQWKELWGLERGPGARRGHSLVLHHKPATETEKATTKIVLFGGRSNEIFKQHVPKTYEIKISSGTIDFVSYDKSPIKTEMCTTDPDTGEQVCKNPINVGLYFNDVWAYELDCYREGTTAQGEQAQFCGGVFNGDRCTSDDDCEETPFKKCEEVTFGSTANYDASSGTGPCPATDDNQNAKSWACLGSDLPCEDQAWKELDYGARRGGCRYVLGREVCTHPSERWRHGASMFDDSTMLVYGGFSQRCEDYCDDLWAFDVRDNTWMEIYEVGKFAFGDAPGKRWRFSLVSDGQRYPCPKALEEQNQDEIECGRFYIFGGFRLWHGFARDNSEDNRWRSNEELPDGGYMDDLWVYNKRLLNPDEPMPTSSAGLGLWRNYTGKATCVDEPGATWEGRDDQNCEVEWPTARAGHTSALDAKNGGVYVFGGYTTFFPYLSTDGPGSGWGAAAKPNAKGFIPFPDYPYYLNDLWVYNLTTGYWTLLVPLSSDVPAPRTDMSMVLDMGYCRSSVDDDGACFGPMLIVFGGYNGSHHFDDTWLFDTRKTRWLEKRQQVHPLWPPGCTDDDEIIANSSCFLLDYARPVRPDGLVQAQRHDLSDLYDTIHVVVVSKTDMAVDSTKKDSPPLVGTSVAPAQLVGGAAACASEADEGCAGFDWWSLDPNNTKMVHLLNMAVCSHDRMMSCRVDGDCSFHEASSTCIKKSKYIEFSAFPFYGIVDKDGPRPDPQVDKPKFGDPIVKYAATGPNQWVTGPRYWDEDWLKDHFRRRDCGTKQFDDRECSFWSQDLSRDVAFLENYTVSYNKSLPEIKNGKKFRQDFEAYRGVYYRRCTSVYGDATRGGTLGWHPKAPDGLNGRANGSVLIPQKRRRAPGWDGCRDTCFGVHPNEPGLYPGERQKFPDRFECPSNASLILDTGLQYLRPNQRSDHAAILVPHLGRWTTNTRALGEIYMFGGVGYGVEQKQTTDHTFPSVVLDDMWRLGVHDCPNNCNNQGNCSYGFCQCHRGYYGADCSNISCPGDFCYVDQDTNEQVCQHCCQAGYNHTEHDKYQVDVPRVPCTFASHRQDGSFGESNGICDGFGTCQCAPPFINDDCSIRDCDHNCSHRGHCSVEFPVSRCICDPGYYGKHCQYQVCLNNCSYPNGLCNHTTGLCTCEMIYSPYQNWRPYQRWGGEDCSFLWAYCAACRGRPSTWWVLILSIAWLRR</sequence>
<dbReference type="PROSITE" id="PS01186">
    <property type="entry name" value="EGF_2"/>
    <property type="match status" value="2"/>
</dbReference>
<evidence type="ECO:0000256" key="1">
    <source>
        <dbReference type="PROSITE-ProRule" id="PRU00076"/>
    </source>
</evidence>
<evidence type="ECO:0000313" key="5">
    <source>
        <dbReference type="EMBL" id="CAH0379531.1"/>
    </source>
</evidence>
<feature type="chain" id="PRO_5035593789" description="EGF-like domain-containing protein" evidence="2">
    <location>
        <begin position="17"/>
        <end position="1219"/>
    </location>
</feature>
<dbReference type="PROSITE" id="PS50026">
    <property type="entry name" value="EGF_3"/>
    <property type="match status" value="1"/>
</dbReference>
<feature type="disulfide bond" evidence="1">
    <location>
        <begin position="1114"/>
        <end position="1124"/>
    </location>
</feature>
<dbReference type="CDD" id="cd00054">
    <property type="entry name" value="EGF_CA"/>
    <property type="match status" value="1"/>
</dbReference>
<dbReference type="InterPro" id="IPR000742">
    <property type="entry name" value="EGF"/>
</dbReference>
<dbReference type="SUPFAM" id="SSF117281">
    <property type="entry name" value="Kelch motif"/>
    <property type="match status" value="1"/>
</dbReference>
<proteinExistence type="predicted"/>
<evidence type="ECO:0000256" key="2">
    <source>
        <dbReference type="SAM" id="SignalP"/>
    </source>
</evidence>
<feature type="domain" description="EGF-like" evidence="3">
    <location>
        <begin position="1110"/>
        <end position="1145"/>
    </location>
</feature>
<feature type="disulfide bond" evidence="1">
    <location>
        <begin position="1135"/>
        <end position="1144"/>
    </location>
</feature>
<evidence type="ECO:0000313" key="6">
    <source>
        <dbReference type="Proteomes" id="UP000789595"/>
    </source>
</evidence>